<comment type="caution">
    <text evidence="12">Was originally thought to be a dihydrodipicolinate synthase (DHDPS), catalyzing the condensation of (S)-aspartate-beta-semialdehyde [(S)-ASA] and pyruvate to dihydrodipicolinate (DHDP). However, it was shown in E.coli that the product of the enzymatic reaction is not dihydrodipicolinate but in fact (4S)-4-hydroxy-2,3,4,5-tetrahydro-(2S)-dipicolinic acid (HTPA), and that the consecutive dehydration reaction leading to DHDP is not spontaneous but catalyzed by DapB.</text>
</comment>
<keyword evidence="6 12" id="KW-0028">Amino-acid biosynthesis</keyword>
<keyword evidence="10 12" id="KW-0704">Schiff base</keyword>
<keyword evidence="9 12" id="KW-0456">Lyase</keyword>
<reference evidence="17" key="1">
    <citation type="submission" date="2016-09" db="EMBL/GenBank/DDBJ databases">
        <title>Genomics of Clostridium taeniosporum, an organism which forms endospores with ribbon-like appendages.</title>
        <authorList>
            <person name="Walker J.R."/>
        </authorList>
    </citation>
    <scope>NUCLEOTIDE SEQUENCE [LARGE SCALE GENOMIC DNA]</scope>
    <source>
        <strain evidence="17">1/k</strain>
    </source>
</reference>
<dbReference type="NCBIfam" id="TIGR00674">
    <property type="entry name" value="dapA"/>
    <property type="match status" value="1"/>
</dbReference>
<dbReference type="EC" id="4.3.3.7" evidence="4 12"/>
<dbReference type="CDD" id="cd00950">
    <property type="entry name" value="DHDPS"/>
    <property type="match status" value="1"/>
</dbReference>
<gene>
    <name evidence="12" type="primary">dapA</name>
    <name evidence="16" type="ORF">BGI42_14145</name>
</gene>
<dbReference type="OrthoDB" id="9782828at2"/>
<comment type="similarity">
    <text evidence="3 12 13">Belongs to the DapA family.</text>
</comment>
<keyword evidence="8 12" id="KW-0457">Lysine biosynthesis</keyword>
<dbReference type="InterPro" id="IPR002220">
    <property type="entry name" value="DapA-like"/>
</dbReference>
<evidence type="ECO:0000256" key="2">
    <source>
        <dbReference type="ARBA" id="ARBA00005120"/>
    </source>
</evidence>
<protein>
    <recommendedName>
        <fullName evidence="4 12">4-hydroxy-tetrahydrodipicolinate synthase</fullName>
        <shortName evidence="12">HTPA synthase</shortName>
        <ecNumber evidence="4 12">4.3.3.7</ecNumber>
    </recommendedName>
</protein>
<dbReference type="PANTHER" id="PTHR12128">
    <property type="entry name" value="DIHYDRODIPICOLINATE SYNTHASE"/>
    <property type="match status" value="1"/>
</dbReference>
<dbReference type="KEGG" id="ctae:BGI42_14145"/>
<dbReference type="InterPro" id="IPR013785">
    <property type="entry name" value="Aldolase_TIM"/>
</dbReference>
<dbReference type="UniPathway" id="UPA00034">
    <property type="reaction ID" value="UER00017"/>
</dbReference>
<comment type="catalytic activity">
    <reaction evidence="11 12">
        <text>L-aspartate 4-semialdehyde + pyruvate = (2S,4S)-4-hydroxy-2,3,4,5-tetrahydrodipicolinate + H2O + H(+)</text>
        <dbReference type="Rhea" id="RHEA:34171"/>
        <dbReference type="ChEBI" id="CHEBI:15361"/>
        <dbReference type="ChEBI" id="CHEBI:15377"/>
        <dbReference type="ChEBI" id="CHEBI:15378"/>
        <dbReference type="ChEBI" id="CHEBI:67139"/>
        <dbReference type="ChEBI" id="CHEBI:537519"/>
        <dbReference type="EC" id="4.3.3.7"/>
    </reaction>
</comment>
<evidence type="ECO:0000256" key="11">
    <source>
        <dbReference type="ARBA" id="ARBA00047836"/>
    </source>
</evidence>
<evidence type="ECO:0000256" key="1">
    <source>
        <dbReference type="ARBA" id="ARBA00003294"/>
    </source>
</evidence>
<dbReference type="PROSITE" id="PS00665">
    <property type="entry name" value="DHDPS_1"/>
    <property type="match status" value="1"/>
</dbReference>
<dbReference type="EMBL" id="CP017253">
    <property type="protein sequence ID" value="AOR24803.1"/>
    <property type="molecule type" value="Genomic_DNA"/>
</dbReference>
<dbReference type="Pfam" id="PF00701">
    <property type="entry name" value="DHDPS"/>
    <property type="match status" value="1"/>
</dbReference>
<dbReference type="PRINTS" id="PR00146">
    <property type="entry name" value="DHPICSNTHASE"/>
</dbReference>
<evidence type="ECO:0000256" key="3">
    <source>
        <dbReference type="ARBA" id="ARBA00007592"/>
    </source>
</evidence>
<comment type="pathway">
    <text evidence="2 12">Amino-acid biosynthesis; L-lysine biosynthesis via DAP pathway; (S)-tetrahydrodipicolinate from L-aspartate: step 3/4.</text>
</comment>
<dbReference type="SUPFAM" id="SSF51569">
    <property type="entry name" value="Aldolase"/>
    <property type="match status" value="1"/>
</dbReference>
<keyword evidence="5 12" id="KW-0963">Cytoplasm</keyword>
<name>A0A1D7XN81_9CLOT</name>
<evidence type="ECO:0000256" key="5">
    <source>
        <dbReference type="ARBA" id="ARBA00022490"/>
    </source>
</evidence>
<feature type="active site" description="Schiff-base intermediate with substrate" evidence="12 14">
    <location>
        <position position="161"/>
    </location>
</feature>
<dbReference type="GO" id="GO:0008840">
    <property type="term" value="F:4-hydroxy-tetrahydrodipicolinate synthase activity"/>
    <property type="evidence" value="ECO:0007669"/>
    <property type="project" value="UniProtKB-UniRule"/>
</dbReference>
<feature type="site" description="Part of a proton relay during catalysis" evidence="12">
    <location>
        <position position="107"/>
    </location>
</feature>
<dbReference type="HAMAP" id="MF_00418">
    <property type="entry name" value="DapA"/>
    <property type="match status" value="1"/>
</dbReference>
<comment type="subunit">
    <text evidence="12">Homotetramer; dimer of dimers.</text>
</comment>
<comment type="subcellular location">
    <subcellularLocation>
        <location evidence="12">Cytoplasm</location>
    </subcellularLocation>
</comment>
<dbReference type="GO" id="GO:0005737">
    <property type="term" value="C:cytoplasm"/>
    <property type="evidence" value="ECO:0007669"/>
    <property type="project" value="UniProtKB-SubCell"/>
</dbReference>
<evidence type="ECO:0000256" key="15">
    <source>
        <dbReference type="PIRSR" id="PIRSR001365-2"/>
    </source>
</evidence>
<evidence type="ECO:0000256" key="12">
    <source>
        <dbReference type="HAMAP-Rule" id="MF_00418"/>
    </source>
</evidence>
<dbReference type="AlphaFoldDB" id="A0A1D7XN81"/>
<evidence type="ECO:0000256" key="6">
    <source>
        <dbReference type="ARBA" id="ARBA00022605"/>
    </source>
</evidence>
<evidence type="ECO:0000256" key="4">
    <source>
        <dbReference type="ARBA" id="ARBA00012086"/>
    </source>
</evidence>
<feature type="binding site" evidence="12 15">
    <location>
        <position position="45"/>
    </location>
    <ligand>
        <name>pyruvate</name>
        <dbReference type="ChEBI" id="CHEBI:15361"/>
    </ligand>
</feature>
<accession>A0A1D7XN81</accession>
<evidence type="ECO:0000256" key="9">
    <source>
        <dbReference type="ARBA" id="ARBA00023239"/>
    </source>
</evidence>
<evidence type="ECO:0000256" key="14">
    <source>
        <dbReference type="PIRSR" id="PIRSR001365-1"/>
    </source>
</evidence>
<dbReference type="Gene3D" id="3.20.20.70">
    <property type="entry name" value="Aldolase class I"/>
    <property type="match status" value="1"/>
</dbReference>
<evidence type="ECO:0000256" key="8">
    <source>
        <dbReference type="ARBA" id="ARBA00023154"/>
    </source>
</evidence>
<evidence type="ECO:0000313" key="17">
    <source>
        <dbReference type="Proteomes" id="UP000094652"/>
    </source>
</evidence>
<evidence type="ECO:0000256" key="13">
    <source>
        <dbReference type="PIRNR" id="PIRNR001365"/>
    </source>
</evidence>
<feature type="site" description="Part of a proton relay during catalysis" evidence="12">
    <location>
        <position position="44"/>
    </location>
</feature>
<dbReference type="SMART" id="SM01130">
    <property type="entry name" value="DHDPS"/>
    <property type="match status" value="1"/>
</dbReference>
<evidence type="ECO:0000313" key="16">
    <source>
        <dbReference type="EMBL" id="AOR24803.1"/>
    </source>
</evidence>
<dbReference type="PROSITE" id="PS00666">
    <property type="entry name" value="DHDPS_2"/>
    <property type="match status" value="1"/>
</dbReference>
<evidence type="ECO:0000256" key="10">
    <source>
        <dbReference type="ARBA" id="ARBA00023270"/>
    </source>
</evidence>
<dbReference type="STRING" id="394958.BGI42_14145"/>
<dbReference type="InterPro" id="IPR020624">
    <property type="entry name" value="Schiff_base-form_aldolases_CS"/>
</dbReference>
<comment type="function">
    <text evidence="1 12">Catalyzes the condensation of (S)-aspartate-beta-semialdehyde [(S)-ASA] and pyruvate to 4-hydroxy-tetrahydrodipicolinate (HTPA).</text>
</comment>
<proteinExistence type="inferred from homology"/>
<sequence length="289" mass="32525">MKIKGVIIPLVTPFKDNCVDFVCYKKLVDYYIEKGVDGIIPLGTTGESSTISSFEYNEVLSKTMEYNNGRTKVYVGLGGNNTLDVIKKLKIAEDNKVNGILSVAPYYSRPNQRGIYEHFKSISESTDMNILMYNIPYRTGVNIENETIYKLAELKNIIGIKDCSGNINQTSELLLNRPNDNFSILTGEDALFYTTLALGGDGGILASASLNTESFIKIYDYIQNNNHKEALKIWSDISKFIPLLFQEPNPTPLKYCLKKIGLIDSDEVRLPLTNITDKLKEKLDNMLFL</sequence>
<dbReference type="RefSeq" id="WP_069680925.1">
    <property type="nucleotide sequence ID" value="NZ_CP017253.2"/>
</dbReference>
<feature type="binding site" evidence="12 15">
    <location>
        <position position="204"/>
    </location>
    <ligand>
        <name>pyruvate</name>
        <dbReference type="ChEBI" id="CHEBI:15361"/>
    </ligand>
</feature>
<keyword evidence="17" id="KW-1185">Reference proteome</keyword>
<dbReference type="GO" id="GO:0019877">
    <property type="term" value="P:diaminopimelate biosynthetic process"/>
    <property type="evidence" value="ECO:0007669"/>
    <property type="project" value="UniProtKB-UniRule"/>
</dbReference>
<feature type="active site" description="Proton donor/acceptor" evidence="12 14">
    <location>
        <position position="133"/>
    </location>
</feature>
<organism evidence="16 17">
    <name type="scientific">Clostridium taeniosporum</name>
    <dbReference type="NCBI Taxonomy" id="394958"/>
    <lineage>
        <taxon>Bacteria</taxon>
        <taxon>Bacillati</taxon>
        <taxon>Bacillota</taxon>
        <taxon>Clostridia</taxon>
        <taxon>Eubacteriales</taxon>
        <taxon>Clostridiaceae</taxon>
        <taxon>Clostridium</taxon>
    </lineage>
</organism>
<dbReference type="InterPro" id="IPR020625">
    <property type="entry name" value="Schiff_base-form_aldolases_AS"/>
</dbReference>
<dbReference type="GO" id="GO:0009089">
    <property type="term" value="P:lysine biosynthetic process via diaminopimelate"/>
    <property type="evidence" value="ECO:0007669"/>
    <property type="project" value="UniProtKB-UniRule"/>
</dbReference>
<dbReference type="Proteomes" id="UP000094652">
    <property type="component" value="Chromosome"/>
</dbReference>
<keyword evidence="7 12" id="KW-0220">Diaminopimelate biosynthesis</keyword>
<dbReference type="PIRSF" id="PIRSF001365">
    <property type="entry name" value="DHDPS"/>
    <property type="match status" value="1"/>
</dbReference>
<dbReference type="InterPro" id="IPR005263">
    <property type="entry name" value="DapA"/>
</dbReference>
<evidence type="ECO:0000256" key="7">
    <source>
        <dbReference type="ARBA" id="ARBA00022915"/>
    </source>
</evidence>
<dbReference type="PANTHER" id="PTHR12128:SF66">
    <property type="entry name" value="4-HYDROXY-2-OXOGLUTARATE ALDOLASE, MITOCHONDRIAL"/>
    <property type="match status" value="1"/>
</dbReference>